<evidence type="ECO:0000313" key="1">
    <source>
        <dbReference type="EMBL" id="KAF7829102.1"/>
    </source>
</evidence>
<organism evidence="1 2">
    <name type="scientific">Senna tora</name>
    <dbReference type="NCBI Taxonomy" id="362788"/>
    <lineage>
        <taxon>Eukaryota</taxon>
        <taxon>Viridiplantae</taxon>
        <taxon>Streptophyta</taxon>
        <taxon>Embryophyta</taxon>
        <taxon>Tracheophyta</taxon>
        <taxon>Spermatophyta</taxon>
        <taxon>Magnoliopsida</taxon>
        <taxon>eudicotyledons</taxon>
        <taxon>Gunneridae</taxon>
        <taxon>Pentapetalae</taxon>
        <taxon>rosids</taxon>
        <taxon>fabids</taxon>
        <taxon>Fabales</taxon>
        <taxon>Fabaceae</taxon>
        <taxon>Caesalpinioideae</taxon>
        <taxon>Cassia clade</taxon>
        <taxon>Senna</taxon>
    </lineage>
</organism>
<dbReference type="EMBL" id="JAAIUW010000006">
    <property type="protein sequence ID" value="KAF7829102.1"/>
    <property type="molecule type" value="Genomic_DNA"/>
</dbReference>
<accession>A0A834WND4</accession>
<gene>
    <name evidence="1" type="ORF">G2W53_020266</name>
</gene>
<dbReference type="AlphaFoldDB" id="A0A834WND4"/>
<comment type="caution">
    <text evidence="1">The sequence shown here is derived from an EMBL/GenBank/DDBJ whole genome shotgun (WGS) entry which is preliminary data.</text>
</comment>
<evidence type="ECO:0000313" key="2">
    <source>
        <dbReference type="Proteomes" id="UP000634136"/>
    </source>
</evidence>
<name>A0A834WND4_9FABA</name>
<reference evidence="1" key="1">
    <citation type="submission" date="2020-09" db="EMBL/GenBank/DDBJ databases">
        <title>Genome-Enabled Discovery of Anthraquinone Biosynthesis in Senna tora.</title>
        <authorList>
            <person name="Kang S.-H."/>
            <person name="Pandey R.P."/>
            <person name="Lee C.-M."/>
            <person name="Sim J.-S."/>
            <person name="Jeong J.-T."/>
            <person name="Choi B.-S."/>
            <person name="Jung M."/>
            <person name="Ginzburg D."/>
            <person name="Zhao K."/>
            <person name="Won S.Y."/>
            <person name="Oh T.-J."/>
            <person name="Yu Y."/>
            <person name="Kim N.-H."/>
            <person name="Lee O.R."/>
            <person name="Lee T.-H."/>
            <person name="Bashyal P."/>
            <person name="Kim T.-S."/>
            <person name="Lee W.-H."/>
            <person name="Kawkins C."/>
            <person name="Kim C.-K."/>
            <person name="Kim J.S."/>
            <person name="Ahn B.O."/>
            <person name="Rhee S.Y."/>
            <person name="Sohng J.K."/>
        </authorList>
    </citation>
    <scope>NUCLEOTIDE SEQUENCE</scope>
    <source>
        <tissue evidence="1">Leaf</tissue>
    </source>
</reference>
<keyword evidence="2" id="KW-1185">Reference proteome</keyword>
<sequence length="108" mass="12462">MVVKFGDRNFRLGVTVVDCNDCPQSGNWEVGSAKESRGGLNHCLQLKTTDILHDVLDDPNHQMNGKVHSCPFDFYDIDIYQNQNPQMNKNAFFYYVYSYHAQNDQKNP</sequence>
<dbReference type="Proteomes" id="UP000634136">
    <property type="component" value="Unassembled WGS sequence"/>
</dbReference>
<protein>
    <submittedName>
        <fullName evidence="1">Uncharacterized protein</fullName>
    </submittedName>
</protein>
<proteinExistence type="predicted"/>